<comment type="caution">
    <text evidence="1">The sequence shown here is derived from an EMBL/GenBank/DDBJ whole genome shotgun (WGS) entry which is preliminary data.</text>
</comment>
<sequence>MKIVQRVYSENSPTSRIMENEVLFTNIPKSTLHQKQGKIALAQISNINRQHITNKNRNRLYRLNFLYRLAYISLPAGAADKTPKRDSKDVHSSQHLGVFITFPTGCGVT</sequence>
<dbReference type="EMBL" id="BGPR01001560">
    <property type="protein sequence ID" value="GBM56706.1"/>
    <property type="molecule type" value="Genomic_DNA"/>
</dbReference>
<evidence type="ECO:0000313" key="2">
    <source>
        <dbReference type="Proteomes" id="UP000499080"/>
    </source>
</evidence>
<gene>
    <name evidence="1" type="ORF">AVEN_224754_1</name>
</gene>
<evidence type="ECO:0000313" key="1">
    <source>
        <dbReference type="EMBL" id="GBM56706.1"/>
    </source>
</evidence>
<proteinExistence type="predicted"/>
<reference evidence="1 2" key="1">
    <citation type="journal article" date="2019" name="Sci. Rep.">
        <title>Orb-weaving spider Araneus ventricosus genome elucidates the spidroin gene catalogue.</title>
        <authorList>
            <person name="Kono N."/>
            <person name="Nakamura H."/>
            <person name="Ohtoshi R."/>
            <person name="Moran D.A.P."/>
            <person name="Shinohara A."/>
            <person name="Yoshida Y."/>
            <person name="Fujiwara M."/>
            <person name="Mori M."/>
            <person name="Tomita M."/>
            <person name="Arakawa K."/>
        </authorList>
    </citation>
    <scope>NUCLEOTIDE SEQUENCE [LARGE SCALE GENOMIC DNA]</scope>
</reference>
<organism evidence="1 2">
    <name type="scientific">Araneus ventricosus</name>
    <name type="common">Orbweaver spider</name>
    <name type="synonym">Epeira ventricosa</name>
    <dbReference type="NCBI Taxonomy" id="182803"/>
    <lineage>
        <taxon>Eukaryota</taxon>
        <taxon>Metazoa</taxon>
        <taxon>Ecdysozoa</taxon>
        <taxon>Arthropoda</taxon>
        <taxon>Chelicerata</taxon>
        <taxon>Arachnida</taxon>
        <taxon>Araneae</taxon>
        <taxon>Araneomorphae</taxon>
        <taxon>Entelegynae</taxon>
        <taxon>Araneoidea</taxon>
        <taxon>Araneidae</taxon>
        <taxon>Araneus</taxon>
    </lineage>
</organism>
<dbReference type="Proteomes" id="UP000499080">
    <property type="component" value="Unassembled WGS sequence"/>
</dbReference>
<protein>
    <submittedName>
        <fullName evidence="1">Uncharacterized protein</fullName>
    </submittedName>
</protein>
<keyword evidence="2" id="KW-1185">Reference proteome</keyword>
<name>A0A4Y2GVE8_ARAVE</name>
<accession>A0A4Y2GVE8</accession>
<dbReference type="AlphaFoldDB" id="A0A4Y2GVE8"/>